<dbReference type="GO" id="GO:0006508">
    <property type="term" value="P:proteolysis"/>
    <property type="evidence" value="ECO:0007669"/>
    <property type="project" value="InterPro"/>
</dbReference>
<reference evidence="2" key="1">
    <citation type="journal article" date="2021" name="Genome Biol. Evol.">
        <title>A High-Quality Reference Genome for a Parasitic Bivalve with Doubly Uniparental Inheritance (Bivalvia: Unionida).</title>
        <authorList>
            <person name="Smith C.H."/>
        </authorList>
    </citation>
    <scope>NUCLEOTIDE SEQUENCE</scope>
    <source>
        <strain evidence="2">CHS0354</strain>
    </source>
</reference>
<accession>A0AAE0VWE4</accession>
<dbReference type="InterPro" id="IPR033116">
    <property type="entry name" value="TRYPSIN_SER"/>
</dbReference>
<evidence type="ECO:0000313" key="3">
    <source>
        <dbReference type="Proteomes" id="UP001195483"/>
    </source>
</evidence>
<dbReference type="SUPFAM" id="SSF50494">
    <property type="entry name" value="Trypsin-like serine proteases"/>
    <property type="match status" value="1"/>
</dbReference>
<dbReference type="PROSITE" id="PS00135">
    <property type="entry name" value="TRYPSIN_SER"/>
    <property type="match status" value="1"/>
</dbReference>
<evidence type="ECO:0000259" key="1">
    <source>
        <dbReference type="Pfam" id="PF00089"/>
    </source>
</evidence>
<sequence>MSRTNNITKGDSGGPLVCRSKYGRFQLLAVTSFCPHRTYTVENPDCYQLAHPHLDWVKNITGIDYSINH</sequence>
<organism evidence="2 3">
    <name type="scientific">Potamilus streckersoni</name>
    <dbReference type="NCBI Taxonomy" id="2493646"/>
    <lineage>
        <taxon>Eukaryota</taxon>
        <taxon>Metazoa</taxon>
        <taxon>Spiralia</taxon>
        <taxon>Lophotrochozoa</taxon>
        <taxon>Mollusca</taxon>
        <taxon>Bivalvia</taxon>
        <taxon>Autobranchia</taxon>
        <taxon>Heteroconchia</taxon>
        <taxon>Palaeoheterodonta</taxon>
        <taxon>Unionida</taxon>
        <taxon>Unionoidea</taxon>
        <taxon>Unionidae</taxon>
        <taxon>Ambleminae</taxon>
        <taxon>Lampsilini</taxon>
        <taxon>Potamilus</taxon>
    </lineage>
</organism>
<dbReference type="InterPro" id="IPR009003">
    <property type="entry name" value="Peptidase_S1_PA"/>
</dbReference>
<dbReference type="Proteomes" id="UP001195483">
    <property type="component" value="Unassembled WGS sequence"/>
</dbReference>
<keyword evidence="3" id="KW-1185">Reference proteome</keyword>
<name>A0AAE0VWE4_9BIVA</name>
<comment type="caution">
    <text evidence="2">The sequence shown here is derived from an EMBL/GenBank/DDBJ whole genome shotgun (WGS) entry which is preliminary data.</text>
</comment>
<dbReference type="Pfam" id="PF00089">
    <property type="entry name" value="Trypsin"/>
    <property type="match status" value="1"/>
</dbReference>
<evidence type="ECO:0000313" key="2">
    <source>
        <dbReference type="EMBL" id="KAK3592606.1"/>
    </source>
</evidence>
<gene>
    <name evidence="2" type="ORF">CHS0354_008141</name>
</gene>
<reference evidence="2" key="2">
    <citation type="journal article" date="2021" name="Genome Biol. Evol.">
        <title>Developing a high-quality reference genome for a parasitic bivalve with doubly uniparental inheritance (Bivalvia: Unionida).</title>
        <authorList>
            <person name="Smith C.H."/>
        </authorList>
    </citation>
    <scope>NUCLEOTIDE SEQUENCE</scope>
    <source>
        <strain evidence="2">CHS0354</strain>
        <tissue evidence="2">Mantle</tissue>
    </source>
</reference>
<dbReference type="AlphaFoldDB" id="A0AAE0VWE4"/>
<protein>
    <recommendedName>
        <fullName evidence="1">Peptidase S1 domain-containing protein</fullName>
    </recommendedName>
</protein>
<dbReference type="InterPro" id="IPR001254">
    <property type="entry name" value="Trypsin_dom"/>
</dbReference>
<dbReference type="GO" id="GO:0004252">
    <property type="term" value="F:serine-type endopeptidase activity"/>
    <property type="evidence" value="ECO:0007669"/>
    <property type="project" value="InterPro"/>
</dbReference>
<dbReference type="InterPro" id="IPR043504">
    <property type="entry name" value="Peptidase_S1_PA_chymotrypsin"/>
</dbReference>
<dbReference type="Gene3D" id="2.40.10.10">
    <property type="entry name" value="Trypsin-like serine proteases"/>
    <property type="match status" value="1"/>
</dbReference>
<feature type="domain" description="Peptidase S1" evidence="1">
    <location>
        <begin position="5"/>
        <end position="57"/>
    </location>
</feature>
<dbReference type="EMBL" id="JAEAOA010000547">
    <property type="protein sequence ID" value="KAK3592606.1"/>
    <property type="molecule type" value="Genomic_DNA"/>
</dbReference>
<reference evidence="2" key="3">
    <citation type="submission" date="2023-05" db="EMBL/GenBank/DDBJ databases">
        <authorList>
            <person name="Smith C.H."/>
        </authorList>
    </citation>
    <scope>NUCLEOTIDE SEQUENCE</scope>
    <source>
        <strain evidence="2">CHS0354</strain>
        <tissue evidence="2">Mantle</tissue>
    </source>
</reference>
<proteinExistence type="predicted"/>